<comment type="caution">
    <text evidence="2">The sequence shown here is derived from an EMBL/GenBank/DDBJ whole genome shotgun (WGS) entry which is preliminary data.</text>
</comment>
<feature type="region of interest" description="Disordered" evidence="1">
    <location>
        <begin position="1"/>
        <end position="27"/>
    </location>
</feature>
<name>A0A2I0KF61_PUNGR</name>
<evidence type="ECO:0000256" key="1">
    <source>
        <dbReference type="SAM" id="MobiDB-lite"/>
    </source>
</evidence>
<organism evidence="2 3">
    <name type="scientific">Punica granatum</name>
    <name type="common">Pomegranate</name>
    <dbReference type="NCBI Taxonomy" id="22663"/>
    <lineage>
        <taxon>Eukaryota</taxon>
        <taxon>Viridiplantae</taxon>
        <taxon>Streptophyta</taxon>
        <taxon>Embryophyta</taxon>
        <taxon>Tracheophyta</taxon>
        <taxon>Spermatophyta</taxon>
        <taxon>Magnoliopsida</taxon>
        <taxon>eudicotyledons</taxon>
        <taxon>Gunneridae</taxon>
        <taxon>Pentapetalae</taxon>
        <taxon>rosids</taxon>
        <taxon>malvids</taxon>
        <taxon>Myrtales</taxon>
        <taxon>Lythraceae</taxon>
        <taxon>Punica</taxon>
    </lineage>
</organism>
<protein>
    <submittedName>
        <fullName evidence="2">Uncharacterized protein</fullName>
    </submittedName>
</protein>
<evidence type="ECO:0000313" key="3">
    <source>
        <dbReference type="Proteomes" id="UP000233551"/>
    </source>
</evidence>
<proteinExistence type="predicted"/>
<dbReference type="Proteomes" id="UP000233551">
    <property type="component" value="Unassembled WGS sequence"/>
</dbReference>
<sequence length="236" mass="26255">MQSIETRTLSRTFPQGRGAHDSSMTSHDSLLTTLSPLASSPCKLPYLPFKIANRVDPRLFSKNDDHSHLRRSIRVDPITLGANDHHGHLEGSLSYPEPLTLPQNSIGSLRDDVRPNLCQSGLFSFQPSLLRLFGSMQGQNSPNSTQQRSNPTFCSPIPYLGTSLPCGSSLIPRPNNIRVQRPNHRSTGSNALIITHRVRRPIQRERASSSISSVFFPKRTNLPQTLAEFSIVRNLL</sequence>
<reference evidence="2 3" key="1">
    <citation type="submission" date="2017-11" db="EMBL/GenBank/DDBJ databases">
        <title>De-novo sequencing of pomegranate (Punica granatum L.) genome.</title>
        <authorList>
            <person name="Akparov Z."/>
            <person name="Amiraslanov A."/>
            <person name="Hajiyeva S."/>
            <person name="Abbasov M."/>
            <person name="Kaur K."/>
            <person name="Hamwieh A."/>
            <person name="Solovyev V."/>
            <person name="Salamov A."/>
            <person name="Braich B."/>
            <person name="Kosarev P."/>
            <person name="Mahmoud A."/>
            <person name="Hajiyev E."/>
            <person name="Babayeva S."/>
            <person name="Izzatullayeva V."/>
            <person name="Mammadov A."/>
            <person name="Mammadov A."/>
            <person name="Sharifova S."/>
            <person name="Ojaghi J."/>
            <person name="Eynullazada K."/>
            <person name="Bayramov B."/>
            <person name="Abdulazimova A."/>
            <person name="Shahmuradov I."/>
        </authorList>
    </citation>
    <scope>NUCLEOTIDE SEQUENCE [LARGE SCALE GENOMIC DNA]</scope>
    <source>
        <strain evidence="3">cv. AG2017</strain>
        <tissue evidence="2">Leaf</tissue>
    </source>
</reference>
<dbReference type="EMBL" id="PGOL01000637">
    <property type="protein sequence ID" value="PKI67142.1"/>
    <property type="molecule type" value="Genomic_DNA"/>
</dbReference>
<keyword evidence="3" id="KW-1185">Reference proteome</keyword>
<dbReference type="AlphaFoldDB" id="A0A2I0KF61"/>
<feature type="compositionally biased region" description="Polar residues" evidence="1">
    <location>
        <begin position="1"/>
        <end position="13"/>
    </location>
</feature>
<evidence type="ECO:0000313" key="2">
    <source>
        <dbReference type="EMBL" id="PKI67142.1"/>
    </source>
</evidence>
<gene>
    <name evidence="2" type="ORF">CRG98_012470</name>
</gene>
<accession>A0A2I0KF61</accession>